<dbReference type="GO" id="GO:0006412">
    <property type="term" value="P:translation"/>
    <property type="evidence" value="ECO:0007669"/>
    <property type="project" value="InterPro"/>
</dbReference>
<keyword evidence="1 3" id="KW-0689">Ribosomal protein</keyword>
<dbReference type="Gene3D" id="3.30.70.330">
    <property type="match status" value="1"/>
</dbReference>
<evidence type="ECO:0000256" key="1">
    <source>
        <dbReference type="ARBA" id="ARBA00022980"/>
    </source>
</evidence>
<dbReference type="GO" id="GO:1990904">
    <property type="term" value="C:ribonucleoprotein complex"/>
    <property type="evidence" value="ECO:0007669"/>
    <property type="project" value="UniProtKB-KW"/>
</dbReference>
<dbReference type="GO" id="GO:0005840">
    <property type="term" value="C:ribosome"/>
    <property type="evidence" value="ECO:0007669"/>
    <property type="project" value="UniProtKB-KW"/>
</dbReference>
<geneLocation type="nucleomorph" evidence="3"/>
<evidence type="ECO:0000256" key="2">
    <source>
        <dbReference type="ARBA" id="ARBA00023274"/>
    </source>
</evidence>
<sequence length="104" mass="12102">MCYDKNLGLPNNNKKFDDKAKMVKKIIITKKSINLIKYSNIITFETHSILNKKNMKRMIEVLLGHAIEKINSLIGMRGYKKYFVKINKNYSAKEIISCIGFKID</sequence>
<dbReference type="GO" id="GO:0003735">
    <property type="term" value="F:structural constituent of ribosome"/>
    <property type="evidence" value="ECO:0007669"/>
    <property type="project" value="InterPro"/>
</dbReference>
<gene>
    <name evidence="3" type="primary">rpl23</name>
</gene>
<keyword evidence="3" id="KW-0542">Nucleomorph</keyword>
<organism evidence="3">
    <name type="scientific">Lotharella vacuolata</name>
    <dbReference type="NCBI Taxonomy" id="74820"/>
    <lineage>
        <taxon>Eukaryota</taxon>
        <taxon>Sar</taxon>
        <taxon>Rhizaria</taxon>
        <taxon>Cercozoa</taxon>
        <taxon>Chlorarachniophyceae</taxon>
        <taxon>Lotharella</taxon>
    </lineage>
</organism>
<dbReference type="EMBL" id="AB996601">
    <property type="protein sequence ID" value="BAS01711.1"/>
    <property type="molecule type" value="Genomic_DNA"/>
</dbReference>
<dbReference type="InterPro" id="IPR012677">
    <property type="entry name" value="Nucleotide-bd_a/b_plait_sf"/>
</dbReference>
<name>A0A0H5BHK9_9EUKA</name>
<protein>
    <submittedName>
        <fullName evidence="3">Ribosomal protein L23</fullName>
    </submittedName>
</protein>
<dbReference type="InterPro" id="IPR012678">
    <property type="entry name" value="Ribosomal_uL23/eL15/eS24_sf"/>
</dbReference>
<dbReference type="AlphaFoldDB" id="A0A0H5BHK9"/>
<dbReference type="SUPFAM" id="SSF54189">
    <property type="entry name" value="Ribosomal proteins S24e, L23 and L15e"/>
    <property type="match status" value="1"/>
</dbReference>
<keyword evidence="2" id="KW-0687">Ribonucleoprotein</keyword>
<reference evidence="3" key="1">
    <citation type="journal article" date="2015" name="Genome Biol. Evol.">
        <title>Nucleomorph Genome Sequences of Two Chlorarachniophytes, Amorphochlora amoebiformis and Lotharella vacuolata.</title>
        <authorList>
            <person name="Suzuki S."/>
            <person name="Shirato S."/>
            <person name="Hirakawa Y."/>
            <person name="Ishida K."/>
        </authorList>
    </citation>
    <scope>NUCLEOTIDE SEQUENCE</scope>
    <source>
        <strain evidence="3">CCMP240</strain>
    </source>
</reference>
<proteinExistence type="predicted"/>
<evidence type="ECO:0000313" key="3">
    <source>
        <dbReference type="EMBL" id="BAS01711.1"/>
    </source>
</evidence>
<accession>A0A0H5BHK9</accession>